<dbReference type="Proteomes" id="UP000823775">
    <property type="component" value="Unassembled WGS sequence"/>
</dbReference>
<accession>A0ABS8VHJ3</accession>
<gene>
    <name evidence="1" type="ORF">HAX54_035859</name>
</gene>
<keyword evidence="2" id="KW-1185">Reference proteome</keyword>
<evidence type="ECO:0000313" key="2">
    <source>
        <dbReference type="Proteomes" id="UP000823775"/>
    </source>
</evidence>
<organism evidence="1 2">
    <name type="scientific">Datura stramonium</name>
    <name type="common">Jimsonweed</name>
    <name type="synonym">Common thornapple</name>
    <dbReference type="NCBI Taxonomy" id="4076"/>
    <lineage>
        <taxon>Eukaryota</taxon>
        <taxon>Viridiplantae</taxon>
        <taxon>Streptophyta</taxon>
        <taxon>Embryophyta</taxon>
        <taxon>Tracheophyta</taxon>
        <taxon>Spermatophyta</taxon>
        <taxon>Magnoliopsida</taxon>
        <taxon>eudicotyledons</taxon>
        <taxon>Gunneridae</taxon>
        <taxon>Pentapetalae</taxon>
        <taxon>asterids</taxon>
        <taxon>lamiids</taxon>
        <taxon>Solanales</taxon>
        <taxon>Solanaceae</taxon>
        <taxon>Solanoideae</taxon>
        <taxon>Datureae</taxon>
        <taxon>Datura</taxon>
    </lineage>
</organism>
<proteinExistence type="predicted"/>
<sequence length="83" mass="9667">MLIQPKFKGIGSTVGDKSTCSKFGLEACRFREEIHRDRTLNSIPAMLDESDDEYRVIHYEDELDQDSQLLGTKKLRMEEEEEN</sequence>
<protein>
    <submittedName>
        <fullName evidence="1">Uncharacterized protein</fullName>
    </submittedName>
</protein>
<name>A0ABS8VHJ3_DATST</name>
<dbReference type="EMBL" id="JACEIK010004707">
    <property type="protein sequence ID" value="MCD9646189.1"/>
    <property type="molecule type" value="Genomic_DNA"/>
</dbReference>
<evidence type="ECO:0000313" key="1">
    <source>
        <dbReference type="EMBL" id="MCD9646189.1"/>
    </source>
</evidence>
<reference evidence="1 2" key="1">
    <citation type="journal article" date="2021" name="BMC Genomics">
        <title>Datura genome reveals duplications of psychoactive alkaloid biosynthetic genes and high mutation rate following tissue culture.</title>
        <authorList>
            <person name="Rajewski A."/>
            <person name="Carter-House D."/>
            <person name="Stajich J."/>
            <person name="Litt A."/>
        </authorList>
    </citation>
    <scope>NUCLEOTIDE SEQUENCE [LARGE SCALE GENOMIC DNA]</scope>
    <source>
        <strain evidence="1">AR-01</strain>
    </source>
</reference>
<comment type="caution">
    <text evidence="1">The sequence shown here is derived from an EMBL/GenBank/DDBJ whole genome shotgun (WGS) entry which is preliminary data.</text>
</comment>